<dbReference type="Proteomes" id="UP000294927">
    <property type="component" value="Unassembled WGS sequence"/>
</dbReference>
<evidence type="ECO:0000313" key="4">
    <source>
        <dbReference type="Proteomes" id="UP000294927"/>
    </source>
</evidence>
<dbReference type="PANTHER" id="PTHR38600">
    <property type="entry name" value="TRANSCRIPTIONAL REGULATORY PROTEIN"/>
    <property type="match status" value="1"/>
</dbReference>
<dbReference type="InterPro" id="IPR036390">
    <property type="entry name" value="WH_DNA-bd_sf"/>
</dbReference>
<dbReference type="AlphaFoldDB" id="A0A4R7VQL3"/>
<protein>
    <submittedName>
        <fullName evidence="3">ArsR family transcriptional regulator</fullName>
    </submittedName>
</protein>
<organism evidence="3 4">
    <name type="scientific">Actinophytocola oryzae</name>
    <dbReference type="NCBI Taxonomy" id="502181"/>
    <lineage>
        <taxon>Bacteria</taxon>
        <taxon>Bacillati</taxon>
        <taxon>Actinomycetota</taxon>
        <taxon>Actinomycetes</taxon>
        <taxon>Pseudonocardiales</taxon>
        <taxon>Pseudonocardiaceae</taxon>
    </lineage>
</organism>
<evidence type="ECO:0000259" key="2">
    <source>
        <dbReference type="PROSITE" id="PS50987"/>
    </source>
</evidence>
<dbReference type="SMART" id="SM00418">
    <property type="entry name" value="HTH_ARSR"/>
    <property type="match status" value="1"/>
</dbReference>
<reference evidence="3 4" key="1">
    <citation type="submission" date="2019-03" db="EMBL/GenBank/DDBJ databases">
        <title>Genomic Encyclopedia of Archaeal and Bacterial Type Strains, Phase II (KMG-II): from individual species to whole genera.</title>
        <authorList>
            <person name="Goeker M."/>
        </authorList>
    </citation>
    <scope>NUCLEOTIDE SEQUENCE [LARGE SCALE GENOMIC DNA]</scope>
    <source>
        <strain evidence="3 4">DSM 45499</strain>
    </source>
</reference>
<feature type="region of interest" description="Disordered" evidence="1">
    <location>
        <begin position="99"/>
        <end position="121"/>
    </location>
</feature>
<accession>A0A4R7VQL3</accession>
<gene>
    <name evidence="3" type="ORF">CLV71_10593</name>
</gene>
<dbReference type="CDD" id="cd00090">
    <property type="entry name" value="HTH_ARSR"/>
    <property type="match status" value="1"/>
</dbReference>
<dbReference type="InterPro" id="IPR001845">
    <property type="entry name" value="HTH_ArsR_DNA-bd_dom"/>
</dbReference>
<sequence length="121" mass="13632">MLNHESQAADRVFHALADANRRAMIERLTSGPATVSELARLLGVTVAATVQHLQVLQASELVRSEKAGRVRTCQIDPSGLRRAEEWLRRRRTTWEHRLDRLGDVLGESHTDPGHPSKEHRS</sequence>
<dbReference type="NCBIfam" id="NF033788">
    <property type="entry name" value="HTH_metalloreg"/>
    <property type="match status" value="1"/>
</dbReference>
<dbReference type="SUPFAM" id="SSF46785">
    <property type="entry name" value="Winged helix' DNA-binding domain"/>
    <property type="match status" value="1"/>
</dbReference>
<name>A0A4R7VQL3_9PSEU</name>
<feature type="domain" description="HTH arsR-type" evidence="2">
    <location>
        <begin position="1"/>
        <end position="95"/>
    </location>
</feature>
<dbReference type="PANTHER" id="PTHR38600:SF2">
    <property type="entry name" value="SLL0088 PROTEIN"/>
    <property type="match status" value="1"/>
</dbReference>
<dbReference type="InterPro" id="IPR011991">
    <property type="entry name" value="ArsR-like_HTH"/>
</dbReference>
<evidence type="ECO:0000313" key="3">
    <source>
        <dbReference type="EMBL" id="TDV51964.1"/>
    </source>
</evidence>
<proteinExistence type="predicted"/>
<dbReference type="Gene3D" id="1.10.10.10">
    <property type="entry name" value="Winged helix-like DNA-binding domain superfamily/Winged helix DNA-binding domain"/>
    <property type="match status" value="1"/>
</dbReference>
<dbReference type="EMBL" id="SOCP01000005">
    <property type="protein sequence ID" value="TDV51964.1"/>
    <property type="molecule type" value="Genomic_DNA"/>
</dbReference>
<dbReference type="OrthoDB" id="9806976at2"/>
<comment type="caution">
    <text evidence="3">The sequence shown here is derived from an EMBL/GenBank/DDBJ whole genome shotgun (WGS) entry which is preliminary data.</text>
</comment>
<evidence type="ECO:0000256" key="1">
    <source>
        <dbReference type="SAM" id="MobiDB-lite"/>
    </source>
</evidence>
<dbReference type="InterPro" id="IPR036388">
    <property type="entry name" value="WH-like_DNA-bd_sf"/>
</dbReference>
<dbReference type="RefSeq" id="WP_133903385.1">
    <property type="nucleotide sequence ID" value="NZ_SOCP01000005.1"/>
</dbReference>
<dbReference type="PROSITE" id="PS50987">
    <property type="entry name" value="HTH_ARSR_2"/>
    <property type="match status" value="1"/>
</dbReference>
<keyword evidence="4" id="KW-1185">Reference proteome</keyword>
<dbReference type="GO" id="GO:0003700">
    <property type="term" value="F:DNA-binding transcription factor activity"/>
    <property type="evidence" value="ECO:0007669"/>
    <property type="project" value="InterPro"/>
</dbReference>
<dbReference type="Pfam" id="PF12840">
    <property type="entry name" value="HTH_20"/>
    <property type="match status" value="1"/>
</dbReference>